<keyword evidence="4 7" id="KW-0812">Transmembrane</keyword>
<evidence type="ECO:0000256" key="1">
    <source>
        <dbReference type="ARBA" id="ARBA00004651"/>
    </source>
</evidence>
<feature type="transmembrane region" description="Helical" evidence="7">
    <location>
        <begin position="227"/>
        <end position="246"/>
    </location>
</feature>
<feature type="domain" description="CstA N-terminal" evidence="8">
    <location>
        <begin position="306"/>
        <end position="430"/>
    </location>
</feature>
<evidence type="ECO:0000259" key="8">
    <source>
        <dbReference type="Pfam" id="PF02554"/>
    </source>
</evidence>
<dbReference type="OrthoDB" id="9761224at2"/>
<feature type="transmembrane region" description="Helical" evidence="7">
    <location>
        <begin position="267"/>
        <end position="291"/>
    </location>
</feature>
<feature type="transmembrane region" description="Helical" evidence="7">
    <location>
        <begin position="447"/>
        <end position="465"/>
    </location>
</feature>
<keyword evidence="3" id="KW-1003">Cell membrane</keyword>
<feature type="domain" description="CstA N-terminal" evidence="8">
    <location>
        <begin position="5"/>
        <end position="142"/>
    </location>
</feature>
<dbReference type="eggNOG" id="COG1966">
    <property type="taxonomic scope" value="Bacteria"/>
</dbReference>
<name>A0A069D531_9BACE</name>
<accession>A0A069D531</accession>
<proteinExistence type="inferred from homology"/>
<dbReference type="GO" id="GO:0005886">
    <property type="term" value="C:plasma membrane"/>
    <property type="evidence" value="ECO:0007669"/>
    <property type="project" value="UniProtKB-SubCell"/>
</dbReference>
<keyword evidence="5 7" id="KW-1133">Transmembrane helix</keyword>
<evidence type="ECO:0000256" key="4">
    <source>
        <dbReference type="ARBA" id="ARBA00022692"/>
    </source>
</evidence>
<evidence type="ECO:0000256" key="2">
    <source>
        <dbReference type="ARBA" id="ARBA00007755"/>
    </source>
</evidence>
<dbReference type="EMBL" id="BAJS01000020">
    <property type="protein sequence ID" value="GAK37445.1"/>
    <property type="molecule type" value="Genomic_DNA"/>
</dbReference>
<dbReference type="Pfam" id="PF02554">
    <property type="entry name" value="CstA"/>
    <property type="match status" value="3"/>
</dbReference>
<evidence type="ECO:0000313" key="9">
    <source>
        <dbReference type="EMBL" id="GAK37445.1"/>
    </source>
</evidence>
<dbReference type="Proteomes" id="UP000027601">
    <property type="component" value="Unassembled WGS sequence"/>
</dbReference>
<dbReference type="AlphaFoldDB" id="A0A069D531"/>
<comment type="subcellular location">
    <subcellularLocation>
        <location evidence="1">Cell membrane</location>
        <topology evidence="1">Multi-pass membrane protein</topology>
    </subcellularLocation>
</comment>
<keyword evidence="10" id="KW-1185">Reference proteome</keyword>
<dbReference type="RefSeq" id="WP_024997106.1">
    <property type="nucleotide sequence ID" value="NZ_ATZI01000017.1"/>
</dbReference>
<evidence type="ECO:0000256" key="5">
    <source>
        <dbReference type="ARBA" id="ARBA00022989"/>
    </source>
</evidence>
<evidence type="ECO:0000256" key="6">
    <source>
        <dbReference type="ARBA" id="ARBA00023136"/>
    </source>
</evidence>
<sequence length="475" mass="52468">MITFSICLAALIAGYFIYGRFIERLFKPDNRQTPALTQTDGVDFIPLPTWKIFMIQFLNIAGLGPIFGAIMGAKFGTSSYLWIVLGSIFAGATHDYLAGMLSIRHNGESLPEIIGRYLGVTTKQVMRGFTVILMILVGAVFVAGPAGLLAKLTPDNLDTTFWIIVVFLYYILATLLPIDKIIGKIYPLFAIALLFMAVGILFMLYYHHPVLPEFWDGLSNKHPQSESLPIFPIMFVSIACGAISGFHATQSPLMARCMKSEMYGRPVFYGAMITEGIVALIWAAAATCFFGENGMEETNASVIVDAITKNWLGTIGGLLAVLGVIAAPITSGDTAFRSARLIVADFLGMEQKSMRHRLYISVPMFLVAVGLLLYSLRDKNGFDMIWRYFAWANQTLSVFTLWAITVFLAKAGKLYWVTFIPALFMTGVCITYISIAPEGFGLSQQVAYAVGSVSVVTAMVLFYRWNRRECALMKK</sequence>
<reference evidence="9 10" key="1">
    <citation type="journal article" date="2015" name="Microbes Environ.">
        <title>Distribution and evolution of nitrogen fixation genes in the phylum bacteroidetes.</title>
        <authorList>
            <person name="Inoue J."/>
            <person name="Oshima K."/>
            <person name="Suda W."/>
            <person name="Sakamoto M."/>
            <person name="Iino T."/>
            <person name="Noda S."/>
            <person name="Hongoh Y."/>
            <person name="Hattori M."/>
            <person name="Ohkuma M."/>
        </authorList>
    </citation>
    <scope>NUCLEOTIDE SEQUENCE [LARGE SCALE GENOMIC DNA]</scope>
    <source>
        <strain evidence="9 10">JCM 15093</strain>
    </source>
</reference>
<keyword evidence="6 7" id="KW-0472">Membrane</keyword>
<feature type="transmembrane region" description="Helical" evidence="7">
    <location>
        <begin position="185"/>
        <end position="207"/>
    </location>
</feature>
<comment type="caution">
    <text evidence="9">The sequence shown here is derived from an EMBL/GenBank/DDBJ whole genome shotgun (WGS) entry which is preliminary data.</text>
</comment>
<feature type="transmembrane region" description="Helical" evidence="7">
    <location>
        <begin position="160"/>
        <end position="178"/>
    </location>
</feature>
<dbReference type="InterPro" id="IPR003706">
    <property type="entry name" value="CstA_N"/>
</dbReference>
<protein>
    <submittedName>
        <fullName evidence="9">Carbon starvation protein A</fullName>
    </submittedName>
</protein>
<feature type="transmembrane region" description="Helical" evidence="7">
    <location>
        <begin position="388"/>
        <end position="408"/>
    </location>
</feature>
<dbReference type="GO" id="GO:0009267">
    <property type="term" value="P:cellular response to starvation"/>
    <property type="evidence" value="ECO:0007669"/>
    <property type="project" value="InterPro"/>
</dbReference>
<evidence type="ECO:0000256" key="7">
    <source>
        <dbReference type="SAM" id="Phobius"/>
    </source>
</evidence>
<dbReference type="InterPro" id="IPR051605">
    <property type="entry name" value="CstA"/>
</dbReference>
<feature type="domain" description="CstA N-terminal" evidence="8">
    <location>
        <begin position="157"/>
        <end position="289"/>
    </location>
</feature>
<feature type="transmembrane region" description="Helical" evidence="7">
    <location>
        <begin position="124"/>
        <end position="148"/>
    </location>
</feature>
<dbReference type="STRING" id="1121097.GCA_000428125_02804"/>
<dbReference type="PANTHER" id="PTHR30252">
    <property type="entry name" value="INNER MEMBRANE PEPTIDE TRANSPORTER"/>
    <property type="match status" value="1"/>
</dbReference>
<evidence type="ECO:0000313" key="10">
    <source>
        <dbReference type="Proteomes" id="UP000027601"/>
    </source>
</evidence>
<feature type="transmembrane region" description="Helical" evidence="7">
    <location>
        <begin position="311"/>
        <end position="330"/>
    </location>
</feature>
<feature type="transmembrane region" description="Helical" evidence="7">
    <location>
        <begin position="415"/>
        <end position="435"/>
    </location>
</feature>
<feature type="transmembrane region" description="Helical" evidence="7">
    <location>
        <begin position="358"/>
        <end position="376"/>
    </location>
</feature>
<evidence type="ECO:0000256" key="3">
    <source>
        <dbReference type="ARBA" id="ARBA00022475"/>
    </source>
</evidence>
<gene>
    <name evidence="9" type="ORF">JCM15093_2696</name>
</gene>
<organism evidence="9 10">
    <name type="scientific">Bacteroides graminisolvens DSM 19988 = JCM 15093</name>
    <dbReference type="NCBI Taxonomy" id="1121097"/>
    <lineage>
        <taxon>Bacteria</taxon>
        <taxon>Pseudomonadati</taxon>
        <taxon>Bacteroidota</taxon>
        <taxon>Bacteroidia</taxon>
        <taxon>Bacteroidales</taxon>
        <taxon>Bacteroidaceae</taxon>
        <taxon>Bacteroides</taxon>
    </lineage>
</organism>
<comment type="similarity">
    <text evidence="2">Belongs to the peptide transporter carbon starvation (CstA) (TC 2.A.114) family.</text>
</comment>
<feature type="transmembrane region" description="Helical" evidence="7">
    <location>
        <begin position="52"/>
        <end position="73"/>
    </location>
</feature>
<dbReference type="PANTHER" id="PTHR30252:SF4">
    <property type="entry name" value="CARBON STARVATION"/>
    <property type="match status" value="1"/>
</dbReference>
<feature type="transmembrane region" description="Helical" evidence="7">
    <location>
        <begin position="6"/>
        <end position="22"/>
    </location>
</feature>